<sequence length="141" mass="15505">MSCVLIPIDGSDNALRALNYVVQHSKMYEPLTLHLLNVQIPIISGAVRRFVDQDTIRRYHQEEGESMLAKAKAMLDEAHVPYEAHIKVGHIAETIVAAAEQHKCDQIVMGSRGLGTTAGLWLGSVTTKTLHLAQIPVTIVK</sequence>
<evidence type="ECO:0000259" key="2">
    <source>
        <dbReference type="Pfam" id="PF00582"/>
    </source>
</evidence>
<dbReference type="InterPro" id="IPR006016">
    <property type="entry name" value="UspA"/>
</dbReference>
<proteinExistence type="inferred from homology"/>
<organism evidence="3 4">
    <name type="scientific">Bordetella genomosp. 9</name>
    <dbReference type="NCBI Taxonomy" id="1416803"/>
    <lineage>
        <taxon>Bacteria</taxon>
        <taxon>Pseudomonadati</taxon>
        <taxon>Pseudomonadota</taxon>
        <taxon>Betaproteobacteria</taxon>
        <taxon>Burkholderiales</taxon>
        <taxon>Alcaligenaceae</taxon>
        <taxon>Bordetella</taxon>
    </lineage>
</organism>
<gene>
    <name evidence="3" type="ORF">CAL26_14095</name>
</gene>
<feature type="domain" description="UspA" evidence="2">
    <location>
        <begin position="4"/>
        <end position="141"/>
    </location>
</feature>
<dbReference type="CDD" id="cd00293">
    <property type="entry name" value="USP-like"/>
    <property type="match status" value="1"/>
</dbReference>
<dbReference type="InterPro" id="IPR014729">
    <property type="entry name" value="Rossmann-like_a/b/a_fold"/>
</dbReference>
<dbReference type="PRINTS" id="PR01438">
    <property type="entry name" value="UNVRSLSTRESS"/>
</dbReference>
<dbReference type="OrthoDB" id="5512223at2"/>
<dbReference type="SUPFAM" id="SSF52402">
    <property type="entry name" value="Adenine nucleotide alpha hydrolases-like"/>
    <property type="match status" value="1"/>
</dbReference>
<dbReference type="RefSeq" id="WP_094847504.1">
    <property type="nucleotide sequence ID" value="NZ_NEVJ01000003.1"/>
</dbReference>
<evidence type="ECO:0000256" key="1">
    <source>
        <dbReference type="ARBA" id="ARBA00008791"/>
    </source>
</evidence>
<name>A0A261R1A1_9BORD</name>
<dbReference type="Pfam" id="PF00582">
    <property type="entry name" value="Usp"/>
    <property type="match status" value="1"/>
</dbReference>
<dbReference type="Gene3D" id="3.40.50.620">
    <property type="entry name" value="HUPs"/>
    <property type="match status" value="1"/>
</dbReference>
<dbReference type="Proteomes" id="UP000216857">
    <property type="component" value="Unassembled WGS sequence"/>
</dbReference>
<accession>A0A261R1A1</accession>
<dbReference type="EMBL" id="NEVJ01000003">
    <property type="protein sequence ID" value="OZI18818.1"/>
    <property type="molecule type" value="Genomic_DNA"/>
</dbReference>
<protein>
    <recommendedName>
        <fullName evidence="2">UspA domain-containing protein</fullName>
    </recommendedName>
</protein>
<comment type="caution">
    <text evidence="3">The sequence shown here is derived from an EMBL/GenBank/DDBJ whole genome shotgun (WGS) entry which is preliminary data.</text>
</comment>
<evidence type="ECO:0000313" key="3">
    <source>
        <dbReference type="EMBL" id="OZI18818.1"/>
    </source>
</evidence>
<reference evidence="3" key="1">
    <citation type="submission" date="2017-05" db="EMBL/GenBank/DDBJ databases">
        <title>Complete and WGS of Bordetella genogroups.</title>
        <authorList>
            <person name="Spilker T."/>
            <person name="Lipuma J."/>
        </authorList>
    </citation>
    <scope>NUCLEOTIDE SEQUENCE</scope>
    <source>
        <strain evidence="3">AU21707</strain>
    </source>
</reference>
<dbReference type="AlphaFoldDB" id="A0A261R1A1"/>
<comment type="similarity">
    <text evidence="1">Belongs to the universal stress protein A family.</text>
</comment>
<keyword evidence="4" id="KW-1185">Reference proteome</keyword>
<dbReference type="PANTHER" id="PTHR31964:SF113">
    <property type="entry name" value="USPA DOMAIN-CONTAINING PROTEIN"/>
    <property type="match status" value="1"/>
</dbReference>
<dbReference type="InterPro" id="IPR006015">
    <property type="entry name" value="Universal_stress_UspA"/>
</dbReference>
<evidence type="ECO:0000313" key="4">
    <source>
        <dbReference type="Proteomes" id="UP000216857"/>
    </source>
</evidence>
<dbReference type="PANTHER" id="PTHR31964">
    <property type="entry name" value="ADENINE NUCLEOTIDE ALPHA HYDROLASES-LIKE SUPERFAMILY PROTEIN"/>
    <property type="match status" value="1"/>
</dbReference>